<gene>
    <name evidence="3" type="primary">LOC103207771</name>
</gene>
<dbReference type="RefSeq" id="XP_007951629.1">
    <property type="nucleotide sequence ID" value="XM_007953438.1"/>
</dbReference>
<dbReference type="Pfam" id="PF15229">
    <property type="entry name" value="POM121"/>
    <property type="match status" value="1"/>
</dbReference>
<feature type="region of interest" description="Disordered" evidence="1">
    <location>
        <begin position="341"/>
        <end position="362"/>
    </location>
</feature>
<organism evidence="2 3">
    <name type="scientific">Orycteropus afer afer</name>
    <dbReference type="NCBI Taxonomy" id="1230840"/>
    <lineage>
        <taxon>Eukaryota</taxon>
        <taxon>Metazoa</taxon>
        <taxon>Chordata</taxon>
        <taxon>Craniata</taxon>
        <taxon>Vertebrata</taxon>
        <taxon>Euteleostomi</taxon>
        <taxon>Mammalia</taxon>
        <taxon>Eutheria</taxon>
        <taxon>Afrotheria</taxon>
        <taxon>Tubulidentata</taxon>
        <taxon>Orycteropodidae</taxon>
        <taxon>Orycteropus</taxon>
    </lineage>
</organism>
<dbReference type="AlphaFoldDB" id="A0A8B7AVK0"/>
<feature type="compositionally biased region" description="Polar residues" evidence="1">
    <location>
        <begin position="341"/>
        <end position="357"/>
    </location>
</feature>
<dbReference type="InterPro" id="IPR043220">
    <property type="entry name" value="POM121-like_prot_1"/>
</dbReference>
<dbReference type="OrthoDB" id="6510268at2759"/>
<evidence type="ECO:0000313" key="2">
    <source>
        <dbReference type="Proteomes" id="UP000694850"/>
    </source>
</evidence>
<dbReference type="Proteomes" id="UP000694850">
    <property type="component" value="Unplaced"/>
</dbReference>
<evidence type="ECO:0000256" key="1">
    <source>
        <dbReference type="SAM" id="MobiDB-lite"/>
    </source>
</evidence>
<dbReference type="PANTHER" id="PTHR15566:SF9">
    <property type="entry name" value="LOC100125913 PROTEIN"/>
    <property type="match status" value="1"/>
</dbReference>
<feature type="region of interest" description="Disordered" evidence="1">
    <location>
        <begin position="1"/>
        <end position="31"/>
    </location>
</feature>
<proteinExistence type="predicted"/>
<dbReference type="PANTHER" id="PTHR15566">
    <property type="entry name" value="POM121-LIKE"/>
    <property type="match status" value="1"/>
</dbReference>
<dbReference type="GeneID" id="103207771"/>
<sequence>MGSYLSRPPPPPLSPALKVRDPSQSPNPLRPAHLARGDRAACRVHSADATLGLSRRLSYEDRVALPCFRRRRHRRRFVIVYWKRYPNRLSQCSFLGIIPSAPQRGHQKKLALSVCSSKMFCTSVILKLAPSEDKLTLRLALKQTVVCMWSSLSSHFPSPYVKEILLRAFGESSEVRAQEEEDQKALGEIGKWPVKQEENDIITERRGSQRRGLDDGEGVQSAFRPVIINGIFPSFIPKPGPLKRDLLSSSSEYGLIKTTQASFMSSCRKRNAITSSYSSTRAFPLLQRRSGPSKARLSGPAIFHSQVPAEKVSEEGHQSNSLASLVPEKKIPGENILDATSGQKQHLGNCSSMPHSSRSQKRKVPLLLSNRRGEPLIMPPAPQIGYQVTIEDFDLEKKAAIQWINEILKGKPAGPHSLPDLPPCLVLGLLLHHHLL</sequence>
<accession>A0A8B7AVK0</accession>
<protein>
    <submittedName>
        <fullName evidence="3">Nuclear envelope pore membrane protein POM 121C-like</fullName>
    </submittedName>
</protein>
<reference evidence="3" key="1">
    <citation type="submission" date="2025-08" db="UniProtKB">
        <authorList>
            <consortium name="RefSeq"/>
        </authorList>
    </citation>
    <scope>IDENTIFICATION</scope>
</reference>
<evidence type="ECO:0000313" key="3">
    <source>
        <dbReference type="RefSeq" id="XP_007951629.1"/>
    </source>
</evidence>
<name>A0A8B7AVK0_ORYAF</name>
<keyword evidence="2" id="KW-1185">Reference proteome</keyword>